<keyword evidence="2" id="KW-0805">Transcription regulation</keyword>
<dbReference type="PANTHER" id="PTHR46266:SF3">
    <property type="entry name" value="TRANSCRIPTION FACTOR EGL1"/>
    <property type="match status" value="1"/>
</dbReference>
<name>A0AAW1J702_SAPOF</name>
<dbReference type="InterPro" id="IPR054502">
    <property type="entry name" value="bHLH-TF_ACT-like_plant"/>
</dbReference>
<dbReference type="PROSITE" id="PS50888">
    <property type="entry name" value="BHLH"/>
    <property type="match status" value="1"/>
</dbReference>
<gene>
    <name evidence="8" type="ORF">RND81_08G115200</name>
</gene>
<comment type="subcellular location">
    <subcellularLocation>
        <location evidence="1">Nucleus</location>
    </subcellularLocation>
</comment>
<evidence type="ECO:0000313" key="9">
    <source>
        <dbReference type="Proteomes" id="UP001443914"/>
    </source>
</evidence>
<evidence type="ECO:0000256" key="5">
    <source>
        <dbReference type="ARBA" id="ARBA00023242"/>
    </source>
</evidence>
<dbReference type="GO" id="GO:0005634">
    <property type="term" value="C:nucleus"/>
    <property type="evidence" value="ECO:0007669"/>
    <property type="project" value="UniProtKB-SubCell"/>
</dbReference>
<dbReference type="Proteomes" id="UP001443914">
    <property type="component" value="Unassembled WGS sequence"/>
</dbReference>
<feature type="region of interest" description="Disordered" evidence="6">
    <location>
        <begin position="453"/>
        <end position="506"/>
    </location>
</feature>
<proteinExistence type="predicted"/>
<organism evidence="8 9">
    <name type="scientific">Saponaria officinalis</name>
    <name type="common">Common soapwort</name>
    <name type="synonym">Lychnis saponaria</name>
    <dbReference type="NCBI Taxonomy" id="3572"/>
    <lineage>
        <taxon>Eukaryota</taxon>
        <taxon>Viridiplantae</taxon>
        <taxon>Streptophyta</taxon>
        <taxon>Embryophyta</taxon>
        <taxon>Tracheophyta</taxon>
        <taxon>Spermatophyta</taxon>
        <taxon>Magnoliopsida</taxon>
        <taxon>eudicotyledons</taxon>
        <taxon>Gunneridae</taxon>
        <taxon>Pentapetalae</taxon>
        <taxon>Caryophyllales</taxon>
        <taxon>Caryophyllaceae</taxon>
        <taxon>Caryophylleae</taxon>
        <taxon>Saponaria</taxon>
    </lineage>
</organism>
<evidence type="ECO:0000313" key="8">
    <source>
        <dbReference type="EMBL" id="KAK9698586.1"/>
    </source>
</evidence>
<evidence type="ECO:0000259" key="7">
    <source>
        <dbReference type="PROSITE" id="PS50888"/>
    </source>
</evidence>
<feature type="compositionally biased region" description="Polar residues" evidence="6">
    <location>
        <begin position="472"/>
        <end position="481"/>
    </location>
</feature>
<accession>A0AAW1J702</accession>
<dbReference type="Pfam" id="PF00010">
    <property type="entry name" value="HLH"/>
    <property type="match status" value="1"/>
</dbReference>
<keyword evidence="4" id="KW-0804">Transcription</keyword>
<reference evidence="8" key="1">
    <citation type="submission" date="2024-03" db="EMBL/GenBank/DDBJ databases">
        <title>WGS assembly of Saponaria officinalis var. Norfolk2.</title>
        <authorList>
            <person name="Jenkins J."/>
            <person name="Shu S."/>
            <person name="Grimwood J."/>
            <person name="Barry K."/>
            <person name="Goodstein D."/>
            <person name="Schmutz J."/>
            <person name="Leebens-Mack J."/>
            <person name="Osbourn A."/>
        </authorList>
    </citation>
    <scope>NUCLEOTIDE SEQUENCE [LARGE SCALE GENOMIC DNA]</scope>
    <source>
        <strain evidence="8">JIC</strain>
    </source>
</reference>
<dbReference type="Pfam" id="PF14215">
    <property type="entry name" value="bHLH-MYC_N"/>
    <property type="match status" value="1"/>
</dbReference>
<dbReference type="InterPro" id="IPR011598">
    <property type="entry name" value="bHLH_dom"/>
</dbReference>
<feature type="domain" description="BHLH" evidence="7">
    <location>
        <begin position="396"/>
        <end position="445"/>
    </location>
</feature>
<evidence type="ECO:0000256" key="2">
    <source>
        <dbReference type="ARBA" id="ARBA00023015"/>
    </source>
</evidence>
<dbReference type="AlphaFoldDB" id="A0AAW1J702"/>
<dbReference type="GO" id="GO:0046983">
    <property type="term" value="F:protein dimerization activity"/>
    <property type="evidence" value="ECO:0007669"/>
    <property type="project" value="InterPro"/>
</dbReference>
<keyword evidence="9" id="KW-1185">Reference proteome</keyword>
<dbReference type="EMBL" id="JBDFQZ010000008">
    <property type="protein sequence ID" value="KAK9698586.1"/>
    <property type="molecule type" value="Genomic_DNA"/>
</dbReference>
<comment type="caution">
    <text evidence="8">The sequence shown here is derived from an EMBL/GenBank/DDBJ whole genome shotgun (WGS) entry which is preliminary data.</text>
</comment>
<evidence type="ECO:0000256" key="3">
    <source>
        <dbReference type="ARBA" id="ARBA00023159"/>
    </source>
</evidence>
<dbReference type="Gene3D" id="4.10.280.10">
    <property type="entry name" value="Helix-loop-helix DNA-binding domain"/>
    <property type="match status" value="1"/>
</dbReference>
<sequence length="597" mass="66974">MGDDRVFHRLGENLKKQLAAAVRSVHWSYAIFWSPSSMDSRVLQWGDGYYNGGIKTRRTILSMDLKTDDQTVSQRSEQLRELYQSLLSANNNNNNQTRRPLAALSPEDLTNVEWFYLVCMSFVFNVGQGLPGRCLASGRHIWLSNAHLVDTGVFSRSLLAKSAGVKTVLCFPFLDGVIELGVTQLVEEDLDVIQHIRSFLENSSPNFGGFTPLLQGEDMELLSPSGSSNGVDLIQPLSDVLLFEGLTSLMQDDQLSNCALTSMATSDCISQTVDPKTDVIYDSNVHKDRVQDCDQQGRISCLDRPISEDLHFQNVLSSLFKKSEQVLLQQSERSSDKKSGFVCWQKGGNENVELSEGMSQYMLKKILFEVPLMHSAHLVEPKEDSVRKDELCKQEALSTNHVMAERRRREKVNERFSTLRSLIPSISKADKISILDDTIAYLKELERRVEELESFHESPSSDIKKKRKTVNIEEQTSDNYGSDSNDDTKNKTTKAKKSIKEVQEESMQVTSRENIMVDNTITVSMIDKETLINISCPWRDTLLLQIIDALSGLHFDSQSVHSSTVGGILSLQIQSKGSTSVSIGVITQTLLRVIKNS</sequence>
<dbReference type="Pfam" id="PF22754">
    <property type="entry name" value="bHLH-TF_ACT-like_plant"/>
    <property type="match status" value="1"/>
</dbReference>
<evidence type="ECO:0000256" key="1">
    <source>
        <dbReference type="ARBA" id="ARBA00004123"/>
    </source>
</evidence>
<protein>
    <recommendedName>
        <fullName evidence="7">BHLH domain-containing protein</fullName>
    </recommendedName>
</protein>
<dbReference type="SMART" id="SM00353">
    <property type="entry name" value="HLH"/>
    <property type="match status" value="1"/>
</dbReference>
<dbReference type="InterPro" id="IPR036638">
    <property type="entry name" value="HLH_DNA-bd_sf"/>
</dbReference>
<dbReference type="InterPro" id="IPR025610">
    <property type="entry name" value="MYC/MYB_N"/>
</dbReference>
<dbReference type="PANTHER" id="PTHR46266">
    <property type="entry name" value="TRANSCRIPTION FACTOR TT8"/>
    <property type="match status" value="1"/>
</dbReference>
<dbReference type="SUPFAM" id="SSF47459">
    <property type="entry name" value="HLH, helix-loop-helix DNA-binding domain"/>
    <property type="match status" value="1"/>
</dbReference>
<keyword evidence="3" id="KW-0010">Activator</keyword>
<dbReference type="GO" id="GO:0080090">
    <property type="term" value="P:regulation of primary metabolic process"/>
    <property type="evidence" value="ECO:0007669"/>
    <property type="project" value="UniProtKB-ARBA"/>
</dbReference>
<evidence type="ECO:0000256" key="6">
    <source>
        <dbReference type="SAM" id="MobiDB-lite"/>
    </source>
</evidence>
<keyword evidence="5" id="KW-0539">Nucleus</keyword>
<evidence type="ECO:0000256" key="4">
    <source>
        <dbReference type="ARBA" id="ARBA00023163"/>
    </source>
</evidence>